<evidence type="ECO:0000313" key="4">
    <source>
        <dbReference type="Proteomes" id="UP000677668"/>
    </source>
</evidence>
<evidence type="ECO:0000256" key="1">
    <source>
        <dbReference type="SAM" id="MobiDB-lite"/>
    </source>
</evidence>
<gene>
    <name evidence="3" type="ORF">J8C05_14475</name>
</gene>
<protein>
    <recommendedName>
        <fullName evidence="5">DUF2059 domain-containing protein</fullName>
    </recommendedName>
</protein>
<organism evidence="3 4">
    <name type="scientific">Chloracidobacterium sp. N</name>
    <dbReference type="NCBI Taxonomy" id="2821540"/>
    <lineage>
        <taxon>Bacteria</taxon>
        <taxon>Pseudomonadati</taxon>
        <taxon>Acidobacteriota</taxon>
        <taxon>Terriglobia</taxon>
        <taxon>Terriglobales</taxon>
        <taxon>Acidobacteriaceae</taxon>
        <taxon>Chloracidobacterium</taxon>
        <taxon>Chloracidobacterium aggregatum</taxon>
    </lineage>
</organism>
<keyword evidence="4" id="KW-1185">Reference proteome</keyword>
<dbReference type="RefSeq" id="WP_211423458.1">
    <property type="nucleotide sequence ID" value="NZ_CP072643.1"/>
</dbReference>
<dbReference type="EMBL" id="CP072643">
    <property type="protein sequence ID" value="QUV95222.1"/>
    <property type="molecule type" value="Genomic_DNA"/>
</dbReference>
<evidence type="ECO:0000256" key="2">
    <source>
        <dbReference type="SAM" id="Phobius"/>
    </source>
</evidence>
<reference evidence="3 4" key="1">
    <citation type="submission" date="2021-03" db="EMBL/GenBank/DDBJ databases">
        <title>Genomic and phenotypic characterization of Chloracidobacterium isolates provides evidence for multiple species.</title>
        <authorList>
            <person name="Saini M.K."/>
            <person name="Costas A.M.G."/>
            <person name="Tank M."/>
            <person name="Bryant D.A."/>
        </authorList>
    </citation>
    <scope>NUCLEOTIDE SEQUENCE [LARGE SCALE GENOMIC DNA]</scope>
    <source>
        <strain evidence="3 4">N</strain>
    </source>
</reference>
<keyword evidence="2" id="KW-1133">Transmembrane helix</keyword>
<dbReference type="Proteomes" id="UP000677668">
    <property type="component" value="Chromosome 2"/>
</dbReference>
<name>A0ABX8B3N6_9BACT</name>
<feature type="transmembrane region" description="Helical" evidence="2">
    <location>
        <begin position="12"/>
        <end position="34"/>
    </location>
</feature>
<keyword evidence="2" id="KW-0472">Membrane</keyword>
<evidence type="ECO:0008006" key="5">
    <source>
        <dbReference type="Google" id="ProtNLM"/>
    </source>
</evidence>
<evidence type="ECO:0000313" key="3">
    <source>
        <dbReference type="EMBL" id="QUV95222.1"/>
    </source>
</evidence>
<keyword evidence="2" id="KW-0812">Transmembrane</keyword>
<accession>A0ABX8B3N6</accession>
<proteinExistence type="predicted"/>
<feature type="region of interest" description="Disordered" evidence="1">
    <location>
        <begin position="43"/>
        <end position="68"/>
    </location>
</feature>
<sequence>MSVPPLQVFGCRFLLSVTWLVGFELVWLCAPALAQQEIRPRRVRPPVASGQPDTPPRPTSPTASPLRLTPEQRARNLPLAQELLALTKLPTICERKMMSVLLKEIRTTPEMRGYTDIFRNFFQQHVSASLMSEEMARYLVENFTEHEMLQLKAIVDTSAGQKMFSTLENLPDVERLNDANYLQLFDEEETRQYKVFSRLPAFQKFSDCVPTLIDLGGEVTTKRVNAHLPDLMDDLRRRMQEQPPLN</sequence>